<evidence type="ECO:0000313" key="12">
    <source>
        <dbReference type="Proteomes" id="UP000663829"/>
    </source>
</evidence>
<dbReference type="EMBL" id="CAJNOQ010003988">
    <property type="protein sequence ID" value="CAF1039300.1"/>
    <property type="molecule type" value="Genomic_DNA"/>
</dbReference>
<evidence type="ECO:0000256" key="2">
    <source>
        <dbReference type="ARBA" id="ARBA00008860"/>
    </source>
</evidence>
<evidence type="ECO:0000313" key="9">
    <source>
        <dbReference type="EMBL" id="CAF1039300.1"/>
    </source>
</evidence>
<dbReference type="OrthoDB" id="9939609at2759"/>
<keyword evidence="5" id="KW-0687">Ribonucleoprotein</keyword>
<organism evidence="9 12">
    <name type="scientific">Didymodactylos carnosus</name>
    <dbReference type="NCBI Taxonomy" id="1234261"/>
    <lineage>
        <taxon>Eukaryota</taxon>
        <taxon>Metazoa</taxon>
        <taxon>Spiralia</taxon>
        <taxon>Gnathifera</taxon>
        <taxon>Rotifera</taxon>
        <taxon>Eurotatoria</taxon>
        <taxon>Bdelloidea</taxon>
        <taxon>Philodinida</taxon>
        <taxon>Philodinidae</taxon>
        <taxon>Didymodactylos</taxon>
    </lineage>
</organism>
<accession>A0A814JLD8</accession>
<evidence type="ECO:0000256" key="1">
    <source>
        <dbReference type="ARBA" id="ARBA00004173"/>
    </source>
</evidence>
<dbReference type="EMBL" id="CAJNOK010000333">
    <property type="protein sequence ID" value="CAF0745781.1"/>
    <property type="molecule type" value="Genomic_DNA"/>
</dbReference>
<evidence type="ECO:0000256" key="3">
    <source>
        <dbReference type="ARBA" id="ARBA00022980"/>
    </source>
</evidence>
<protein>
    <recommendedName>
        <fullName evidence="6">Large ribosomal subunit protein mL50</fullName>
    </recommendedName>
    <alternativeName>
        <fullName evidence="7">39S ribosomal protein L50, mitochondrial</fullName>
    </alternativeName>
</protein>
<reference evidence="9" key="1">
    <citation type="submission" date="2021-02" db="EMBL/GenBank/DDBJ databases">
        <authorList>
            <person name="Nowell W R."/>
        </authorList>
    </citation>
    <scope>NUCLEOTIDE SEQUENCE</scope>
</reference>
<evidence type="ECO:0000256" key="5">
    <source>
        <dbReference type="ARBA" id="ARBA00023274"/>
    </source>
</evidence>
<sequence length="240" mass="27908">MSIISRCSLTFSSLKGQHLLINATRRTLFGRSTKKTTADDFDEGETSTVSPSAQISDEIPTTLPTMTELAKFKTRQYVSRLVTCRPYSPPKDVEQIIYRLANETVDNFKNEEKQYDSWFNIPLRNPLNKYHLLTKCMKELQHIIPNMTLNDLNILKDVINYFSTEVKDTNVLEDLQRSPDLPKNIHVQLDPVRFTPETSAFFNGRDAFPKRSTKVIDLWYKKKYPSFPKNQDDPFIDNIY</sequence>
<keyword evidence="3" id="KW-0689">Ribosomal protein</keyword>
<keyword evidence="4" id="KW-0496">Mitochondrion</keyword>
<evidence type="ECO:0000256" key="7">
    <source>
        <dbReference type="ARBA" id="ARBA00035398"/>
    </source>
</evidence>
<gene>
    <name evidence="9" type="ORF">GPM918_LOCUS15691</name>
    <name evidence="8" type="ORF">OVA965_LOCUS1711</name>
    <name evidence="11" type="ORF">SRO942_LOCUS15691</name>
    <name evidence="10" type="ORF">TMI583_LOCUS1711</name>
</gene>
<comment type="similarity">
    <text evidence="2">Belongs to the mitochondrion-specific ribosomal protein mL50 family.</text>
</comment>
<evidence type="ECO:0000313" key="8">
    <source>
        <dbReference type="EMBL" id="CAF0745781.1"/>
    </source>
</evidence>
<dbReference type="AlphaFoldDB" id="A0A814JLD8"/>
<evidence type="ECO:0000313" key="11">
    <source>
        <dbReference type="EMBL" id="CAF3809619.1"/>
    </source>
</evidence>
<evidence type="ECO:0000313" key="10">
    <source>
        <dbReference type="EMBL" id="CAF3523722.1"/>
    </source>
</evidence>
<dbReference type="Proteomes" id="UP000677228">
    <property type="component" value="Unassembled WGS sequence"/>
</dbReference>
<comment type="subcellular location">
    <subcellularLocation>
        <location evidence="1">Mitochondrion</location>
    </subcellularLocation>
</comment>
<dbReference type="GO" id="GO:0005762">
    <property type="term" value="C:mitochondrial large ribosomal subunit"/>
    <property type="evidence" value="ECO:0007669"/>
    <property type="project" value="TreeGrafter"/>
</dbReference>
<dbReference type="PANTHER" id="PTHR31542">
    <property type="entry name" value="39A RIBOSOMAL PROTEIN L50, MITOCHONDRIAL"/>
    <property type="match status" value="1"/>
</dbReference>
<dbReference type="Proteomes" id="UP000663829">
    <property type="component" value="Unassembled WGS sequence"/>
</dbReference>
<dbReference type="PANTHER" id="PTHR31542:SF1">
    <property type="entry name" value="LARGE RIBOSOMAL SUBUNIT PROTEIN ML50"/>
    <property type="match status" value="1"/>
</dbReference>
<dbReference type="Proteomes" id="UP000681722">
    <property type="component" value="Unassembled WGS sequence"/>
</dbReference>
<dbReference type="InterPro" id="IPR018305">
    <property type="entry name" value="Ribosomal_m50"/>
</dbReference>
<dbReference type="EMBL" id="CAJOBC010003988">
    <property type="protein sequence ID" value="CAF3809619.1"/>
    <property type="molecule type" value="Genomic_DNA"/>
</dbReference>
<evidence type="ECO:0000256" key="4">
    <source>
        <dbReference type="ARBA" id="ARBA00023128"/>
    </source>
</evidence>
<dbReference type="EMBL" id="CAJOBA010000333">
    <property type="protein sequence ID" value="CAF3523722.1"/>
    <property type="molecule type" value="Genomic_DNA"/>
</dbReference>
<keyword evidence="12" id="KW-1185">Reference proteome</keyword>
<evidence type="ECO:0000256" key="6">
    <source>
        <dbReference type="ARBA" id="ARBA00035183"/>
    </source>
</evidence>
<dbReference type="Proteomes" id="UP000682733">
    <property type="component" value="Unassembled WGS sequence"/>
</dbReference>
<dbReference type="Pfam" id="PF10501">
    <property type="entry name" value="Ribosomal_L50"/>
    <property type="match status" value="1"/>
</dbReference>
<name>A0A814JLD8_9BILA</name>
<proteinExistence type="inferred from homology"/>
<comment type="caution">
    <text evidence="9">The sequence shown here is derived from an EMBL/GenBank/DDBJ whole genome shotgun (WGS) entry which is preliminary data.</text>
</comment>